<dbReference type="PANTHER" id="PTHR12203:SF35">
    <property type="entry name" value="PROTEIN O-GLUCOSYLTRANSFERASE 1"/>
    <property type="match status" value="1"/>
</dbReference>
<evidence type="ECO:0000259" key="2">
    <source>
        <dbReference type="SMART" id="SM00672"/>
    </source>
</evidence>
<keyword evidence="1" id="KW-0808">Transferase</keyword>
<sequence length="275" mass="32337">MSFTAKKANGKLIFKDMGCYESRNASTMWCIEQANAIYNWKDFDEITIHTQDWGHTDEYTYSKVDQYDGLVPEWNFHAWPQIGVDDYTETTLQISEAGKEPYEINKVGWIGETGLPIRSKMLEIAQRNTDVLDVISMSWIRQQNKVRLNSKTYLSLPQLTKRYSILIDVEGGGFSARLKYLLWSRRPVIIVDRPFKEFFFEHLKEWEHYIPVKRDLSDLVEKAKWCRDHYDDALKIADRAYQFSQIHLTREAAYKQWNRILTNEDSSVHDGISTA</sequence>
<proteinExistence type="predicted"/>
<protein>
    <recommendedName>
        <fullName evidence="2">Glycosyl transferase CAP10 domain-containing protein</fullName>
    </recommendedName>
</protein>
<name>A0A6C0AJQ2_9ZZZZ</name>
<dbReference type="EMBL" id="MN740665">
    <property type="protein sequence ID" value="QHS80009.1"/>
    <property type="molecule type" value="Genomic_DNA"/>
</dbReference>
<dbReference type="Pfam" id="PF05686">
    <property type="entry name" value="Glyco_transf_90"/>
    <property type="match status" value="1"/>
</dbReference>
<dbReference type="InterPro" id="IPR051091">
    <property type="entry name" value="O-Glucosyltr/Glycosyltrsf_90"/>
</dbReference>
<dbReference type="SMART" id="SM00672">
    <property type="entry name" value="CAP10"/>
    <property type="match status" value="1"/>
</dbReference>
<evidence type="ECO:0000313" key="3">
    <source>
        <dbReference type="EMBL" id="QHS80009.1"/>
    </source>
</evidence>
<dbReference type="InterPro" id="IPR006598">
    <property type="entry name" value="CAP10"/>
</dbReference>
<dbReference type="GO" id="GO:0016740">
    <property type="term" value="F:transferase activity"/>
    <property type="evidence" value="ECO:0007669"/>
    <property type="project" value="UniProtKB-KW"/>
</dbReference>
<dbReference type="AlphaFoldDB" id="A0A6C0AJQ2"/>
<evidence type="ECO:0000256" key="1">
    <source>
        <dbReference type="ARBA" id="ARBA00022679"/>
    </source>
</evidence>
<organism evidence="3">
    <name type="scientific">viral metagenome</name>
    <dbReference type="NCBI Taxonomy" id="1070528"/>
    <lineage>
        <taxon>unclassified sequences</taxon>
        <taxon>metagenomes</taxon>
        <taxon>organismal metagenomes</taxon>
    </lineage>
</organism>
<reference evidence="3" key="1">
    <citation type="journal article" date="2020" name="Nature">
        <title>Giant virus diversity and host interactions through global metagenomics.</title>
        <authorList>
            <person name="Schulz F."/>
            <person name="Roux S."/>
            <person name="Paez-Espino D."/>
            <person name="Jungbluth S."/>
            <person name="Walsh D.A."/>
            <person name="Denef V.J."/>
            <person name="McMahon K.D."/>
            <person name="Konstantinidis K.T."/>
            <person name="Eloe-Fadrosh E.A."/>
            <person name="Kyrpides N.C."/>
            <person name="Woyke T."/>
        </authorList>
    </citation>
    <scope>NUCLEOTIDE SEQUENCE</scope>
    <source>
        <strain evidence="3">GVMAG-S-1035375-24</strain>
    </source>
</reference>
<dbReference type="PANTHER" id="PTHR12203">
    <property type="entry name" value="KDEL LYS-ASP-GLU-LEU CONTAINING - RELATED"/>
    <property type="match status" value="1"/>
</dbReference>
<accession>A0A6C0AJQ2</accession>
<feature type="domain" description="Glycosyl transferase CAP10" evidence="2">
    <location>
        <begin position="39"/>
        <end position="265"/>
    </location>
</feature>